<dbReference type="SUPFAM" id="SSF51395">
    <property type="entry name" value="FMN-linked oxidoreductases"/>
    <property type="match status" value="1"/>
</dbReference>
<comment type="caution">
    <text evidence="4">The sequence shown here is derived from an EMBL/GenBank/DDBJ whole genome shotgun (WGS) entry which is preliminary data.</text>
</comment>
<proteinExistence type="predicted"/>
<reference evidence="4 5" key="1">
    <citation type="journal article" date="2023" name="Plant Dis.">
        <title>First Report of Diplodia intermedia Causing Canker and Dieback Diseases on Apple Trees in Canada.</title>
        <authorList>
            <person name="Ellouze W."/>
            <person name="Ilyukhin E."/>
            <person name="Sulman M."/>
            <person name="Ali S."/>
        </authorList>
    </citation>
    <scope>NUCLEOTIDE SEQUENCE [LARGE SCALE GENOMIC DNA]</scope>
    <source>
        <strain evidence="4 5">M45-28</strain>
    </source>
</reference>
<sequence length="225" mass="24614">MDADGPNKDARSTPQWALAFYRHRIVPRMLVDTNTRDTAPIGFAPIGINKIYNPAGELPRREGRPGSSTCPTCLSTAAGSQPIEAVAAAQRRGPARFFQLYMPHDDELTVSLLTRGARVRLLRVHLDRRYMANSAGGTTTSPPATTPSTTASARTWGSATPVFQKRLAEAGIDPAKQPNEAGAKWIDSVWHGRAHSWEKMPWLVRTWKDISGGAAVLHQGRPGRR</sequence>
<evidence type="ECO:0000313" key="4">
    <source>
        <dbReference type="EMBL" id="KAL1639623.1"/>
    </source>
</evidence>
<dbReference type="PANTHER" id="PTHR10578:SF75">
    <property type="entry name" value="L-LACTATE DEHYDROGENASE (AFU_ORTHOLOGUE AFUA_4G07050)"/>
    <property type="match status" value="1"/>
</dbReference>
<accession>A0ABR3TJB0</accession>
<dbReference type="InterPro" id="IPR000262">
    <property type="entry name" value="FMN-dep_DH"/>
</dbReference>
<dbReference type="InterPro" id="IPR013785">
    <property type="entry name" value="Aldolase_TIM"/>
</dbReference>
<evidence type="ECO:0000256" key="2">
    <source>
        <dbReference type="SAM" id="MobiDB-lite"/>
    </source>
</evidence>
<organism evidence="4 5">
    <name type="scientific">Diplodia intermedia</name>
    <dbReference type="NCBI Taxonomy" id="856260"/>
    <lineage>
        <taxon>Eukaryota</taxon>
        <taxon>Fungi</taxon>
        <taxon>Dikarya</taxon>
        <taxon>Ascomycota</taxon>
        <taxon>Pezizomycotina</taxon>
        <taxon>Dothideomycetes</taxon>
        <taxon>Dothideomycetes incertae sedis</taxon>
        <taxon>Botryosphaeriales</taxon>
        <taxon>Botryosphaeriaceae</taxon>
        <taxon>Diplodia</taxon>
    </lineage>
</organism>
<feature type="region of interest" description="Disordered" evidence="2">
    <location>
        <begin position="133"/>
        <end position="153"/>
    </location>
</feature>
<dbReference type="Proteomes" id="UP001521184">
    <property type="component" value="Unassembled WGS sequence"/>
</dbReference>
<comment type="cofactor">
    <cofactor evidence="1">
        <name>FMN</name>
        <dbReference type="ChEBI" id="CHEBI:58210"/>
    </cofactor>
</comment>
<evidence type="ECO:0000313" key="5">
    <source>
        <dbReference type="Proteomes" id="UP001521184"/>
    </source>
</evidence>
<gene>
    <name evidence="4" type="ORF">SLS58_007682</name>
</gene>
<dbReference type="Gene3D" id="3.20.20.70">
    <property type="entry name" value="Aldolase class I"/>
    <property type="match status" value="1"/>
</dbReference>
<evidence type="ECO:0000259" key="3">
    <source>
        <dbReference type="Pfam" id="PF01070"/>
    </source>
</evidence>
<keyword evidence="5" id="KW-1185">Reference proteome</keyword>
<protein>
    <recommendedName>
        <fullName evidence="3">FMN-dependent dehydrogenase domain-containing protein</fullName>
    </recommendedName>
</protein>
<feature type="domain" description="FMN-dependent dehydrogenase" evidence="3">
    <location>
        <begin position="18"/>
        <end position="208"/>
    </location>
</feature>
<evidence type="ECO:0000256" key="1">
    <source>
        <dbReference type="ARBA" id="ARBA00001917"/>
    </source>
</evidence>
<dbReference type="EMBL" id="JAKEKT020000060">
    <property type="protein sequence ID" value="KAL1639623.1"/>
    <property type="molecule type" value="Genomic_DNA"/>
</dbReference>
<dbReference type="PANTHER" id="PTHR10578">
    <property type="entry name" value="S -2-HYDROXY-ACID OXIDASE-RELATED"/>
    <property type="match status" value="1"/>
</dbReference>
<feature type="compositionally biased region" description="Low complexity" evidence="2">
    <location>
        <begin position="138"/>
        <end position="153"/>
    </location>
</feature>
<dbReference type="Pfam" id="PF01070">
    <property type="entry name" value="FMN_dh"/>
    <property type="match status" value="1"/>
</dbReference>
<name>A0ABR3TJB0_9PEZI</name>